<evidence type="ECO:0008006" key="3">
    <source>
        <dbReference type="Google" id="ProtNLM"/>
    </source>
</evidence>
<keyword evidence="2" id="KW-1185">Reference proteome</keyword>
<dbReference type="GeneID" id="54411537"/>
<proteinExistence type="predicted"/>
<dbReference type="RefSeq" id="XP_033528977.1">
    <property type="nucleotide sequence ID" value="XM_033671105.1"/>
</dbReference>
<organism evidence="1 2">
    <name type="scientific">Dothidotthia symphoricarpi CBS 119687</name>
    <dbReference type="NCBI Taxonomy" id="1392245"/>
    <lineage>
        <taxon>Eukaryota</taxon>
        <taxon>Fungi</taxon>
        <taxon>Dikarya</taxon>
        <taxon>Ascomycota</taxon>
        <taxon>Pezizomycotina</taxon>
        <taxon>Dothideomycetes</taxon>
        <taxon>Pleosporomycetidae</taxon>
        <taxon>Pleosporales</taxon>
        <taxon>Dothidotthiaceae</taxon>
        <taxon>Dothidotthia</taxon>
    </lineage>
</organism>
<dbReference type="OrthoDB" id="3666223at2759"/>
<evidence type="ECO:0000313" key="1">
    <source>
        <dbReference type="EMBL" id="KAF2134590.1"/>
    </source>
</evidence>
<dbReference type="EMBL" id="ML977497">
    <property type="protein sequence ID" value="KAF2134590.1"/>
    <property type="molecule type" value="Genomic_DNA"/>
</dbReference>
<evidence type="ECO:0000313" key="2">
    <source>
        <dbReference type="Proteomes" id="UP000799771"/>
    </source>
</evidence>
<dbReference type="Proteomes" id="UP000799771">
    <property type="component" value="Unassembled WGS sequence"/>
</dbReference>
<name>A0A6A6AS15_9PLEO</name>
<protein>
    <recommendedName>
        <fullName evidence="3">Ankyrin</fullName>
    </recommendedName>
</protein>
<accession>A0A6A6AS15</accession>
<gene>
    <name evidence="1" type="ORF">P153DRAFT_391922</name>
</gene>
<sequence length="174" mass="19680">MDRVFEERPPLLWEPISTEPIEVRLANMRAAIASGADPNELDGTRKPRVGRPLDYAITTLACAYHETVKTNLPIVELLLETGADPRLPGRIPIQDVSPLEGVRRWLEAFDIRGGNWASEETALKPFYESAYKAMKKVADKLDAQDAAERANDYTTEKENELNTGSSWFSWLTFW</sequence>
<reference evidence="1" key="1">
    <citation type="journal article" date="2020" name="Stud. Mycol.">
        <title>101 Dothideomycetes genomes: a test case for predicting lifestyles and emergence of pathogens.</title>
        <authorList>
            <person name="Haridas S."/>
            <person name="Albert R."/>
            <person name="Binder M."/>
            <person name="Bloem J."/>
            <person name="Labutti K."/>
            <person name="Salamov A."/>
            <person name="Andreopoulos B."/>
            <person name="Baker S."/>
            <person name="Barry K."/>
            <person name="Bills G."/>
            <person name="Bluhm B."/>
            <person name="Cannon C."/>
            <person name="Castanera R."/>
            <person name="Culley D."/>
            <person name="Daum C."/>
            <person name="Ezra D."/>
            <person name="Gonzalez J."/>
            <person name="Henrissat B."/>
            <person name="Kuo A."/>
            <person name="Liang C."/>
            <person name="Lipzen A."/>
            <person name="Lutzoni F."/>
            <person name="Magnuson J."/>
            <person name="Mondo S."/>
            <person name="Nolan M."/>
            <person name="Ohm R."/>
            <person name="Pangilinan J."/>
            <person name="Park H.-J."/>
            <person name="Ramirez L."/>
            <person name="Alfaro M."/>
            <person name="Sun H."/>
            <person name="Tritt A."/>
            <person name="Yoshinaga Y."/>
            <person name="Zwiers L.-H."/>
            <person name="Turgeon B."/>
            <person name="Goodwin S."/>
            <person name="Spatafora J."/>
            <person name="Crous P."/>
            <person name="Grigoriev I."/>
        </authorList>
    </citation>
    <scope>NUCLEOTIDE SEQUENCE</scope>
    <source>
        <strain evidence="1">CBS 119687</strain>
    </source>
</reference>
<dbReference type="AlphaFoldDB" id="A0A6A6AS15"/>